<accession>A0ABX0AHA4</accession>
<dbReference type="SUPFAM" id="SSF52540">
    <property type="entry name" value="P-loop containing nucleoside triphosphate hydrolases"/>
    <property type="match status" value="1"/>
</dbReference>
<organism evidence="4 5">
    <name type="scientific">Pseudoxanthomonas gei</name>
    <dbReference type="NCBI Taxonomy" id="1383030"/>
    <lineage>
        <taxon>Bacteria</taxon>
        <taxon>Pseudomonadati</taxon>
        <taxon>Pseudomonadota</taxon>
        <taxon>Gammaproteobacteria</taxon>
        <taxon>Lysobacterales</taxon>
        <taxon>Lysobacteraceae</taxon>
        <taxon>Pseudoxanthomonas</taxon>
    </lineage>
</organism>
<reference evidence="4 5" key="1">
    <citation type="submission" date="2018-07" db="EMBL/GenBank/DDBJ databases">
        <title>Whole genome Sequencing of Pseudoxanthomonas gei KCTC 32298 (T).</title>
        <authorList>
            <person name="Kumar S."/>
            <person name="Bansal K."/>
            <person name="Kaur A."/>
            <person name="Patil P."/>
            <person name="Sharma S."/>
            <person name="Patil P.B."/>
        </authorList>
    </citation>
    <scope>NUCLEOTIDE SEQUENCE [LARGE SCALE GENOMIC DNA]</scope>
    <source>
        <strain evidence="4 5">KCTC 32298</strain>
    </source>
</reference>
<feature type="domain" description="Cytochrome c-type biogenesis protein H TPR" evidence="3">
    <location>
        <begin position="155"/>
        <end position="281"/>
    </location>
</feature>
<dbReference type="Proteomes" id="UP001429354">
    <property type="component" value="Unassembled WGS sequence"/>
</dbReference>
<evidence type="ECO:0000256" key="2">
    <source>
        <dbReference type="PROSITE-ProRule" id="PRU00339"/>
    </source>
</evidence>
<dbReference type="InterPro" id="IPR056413">
    <property type="entry name" value="TPR_CcmH_CycH"/>
</dbReference>
<dbReference type="Pfam" id="PF23914">
    <property type="entry name" value="TPR_CcmH_CycH"/>
    <property type="match status" value="1"/>
</dbReference>
<dbReference type="Pfam" id="PF13432">
    <property type="entry name" value="TPR_16"/>
    <property type="match status" value="1"/>
</dbReference>
<dbReference type="Pfam" id="PF13428">
    <property type="entry name" value="TPR_14"/>
    <property type="match status" value="1"/>
</dbReference>
<dbReference type="PANTHER" id="PTHR12788">
    <property type="entry name" value="PROTEIN-TYROSINE SULFOTRANSFERASE 2"/>
    <property type="match status" value="1"/>
</dbReference>
<feature type="repeat" description="TPR" evidence="2">
    <location>
        <begin position="283"/>
        <end position="316"/>
    </location>
</feature>
<dbReference type="SMART" id="SM00028">
    <property type="entry name" value="TPR"/>
    <property type="match status" value="7"/>
</dbReference>
<keyword evidence="2" id="KW-0802">TPR repeat</keyword>
<dbReference type="Gene3D" id="3.40.50.300">
    <property type="entry name" value="P-loop containing nucleotide triphosphate hydrolases"/>
    <property type="match status" value="1"/>
</dbReference>
<dbReference type="SUPFAM" id="SSF48452">
    <property type="entry name" value="TPR-like"/>
    <property type="match status" value="2"/>
</dbReference>
<dbReference type="InterPro" id="IPR026634">
    <property type="entry name" value="TPST-like"/>
</dbReference>
<dbReference type="InterPro" id="IPR003107">
    <property type="entry name" value="HAT"/>
</dbReference>
<gene>
    <name evidence="4" type="ORF">DT603_13485</name>
</gene>
<evidence type="ECO:0000259" key="3">
    <source>
        <dbReference type="Pfam" id="PF23914"/>
    </source>
</evidence>
<protein>
    <submittedName>
        <fullName evidence="4">Sulfotransferase family protein</fullName>
    </submittedName>
</protein>
<evidence type="ECO:0000256" key="1">
    <source>
        <dbReference type="ARBA" id="ARBA00022679"/>
    </source>
</evidence>
<dbReference type="Gene3D" id="1.25.40.10">
    <property type="entry name" value="Tetratricopeptide repeat domain"/>
    <property type="match status" value="2"/>
</dbReference>
<dbReference type="Pfam" id="PF13469">
    <property type="entry name" value="Sulfotransfer_3"/>
    <property type="match status" value="1"/>
</dbReference>
<dbReference type="PROSITE" id="PS50005">
    <property type="entry name" value="TPR"/>
    <property type="match status" value="2"/>
</dbReference>
<dbReference type="SMART" id="SM00386">
    <property type="entry name" value="HAT"/>
    <property type="match status" value="3"/>
</dbReference>
<name>A0ABX0AHA4_9GAMM</name>
<dbReference type="InterPro" id="IPR011990">
    <property type="entry name" value="TPR-like_helical_dom_sf"/>
</dbReference>
<proteinExistence type="predicted"/>
<dbReference type="PANTHER" id="PTHR12788:SF10">
    <property type="entry name" value="PROTEIN-TYROSINE SULFOTRANSFERASE"/>
    <property type="match status" value="1"/>
</dbReference>
<feature type="repeat" description="TPR" evidence="2">
    <location>
        <begin position="81"/>
        <end position="114"/>
    </location>
</feature>
<comment type="caution">
    <text evidence="4">The sequence shown here is derived from an EMBL/GenBank/DDBJ whole genome shotgun (WGS) entry which is preliminary data.</text>
</comment>
<keyword evidence="1" id="KW-0808">Transferase</keyword>
<dbReference type="EMBL" id="QOVG01000009">
    <property type="protein sequence ID" value="NDK39850.1"/>
    <property type="molecule type" value="Genomic_DNA"/>
</dbReference>
<dbReference type="InterPro" id="IPR027417">
    <property type="entry name" value="P-loop_NTPase"/>
</dbReference>
<evidence type="ECO:0000313" key="5">
    <source>
        <dbReference type="Proteomes" id="UP001429354"/>
    </source>
</evidence>
<keyword evidence="5" id="KW-1185">Reference proteome</keyword>
<dbReference type="RefSeq" id="WP_162350505.1">
    <property type="nucleotide sequence ID" value="NZ_QOVG01000009.1"/>
</dbReference>
<sequence length="682" mass="75551">MSPVNAATVPTASLDTALAHASRLLATDPALAGEQAAEIIKAVGPHPMALLILGASHRARGDLEGALAILQPLADAQTNSALTHLELGIALGKAGQGDRALAALRRAVALKPDLPQAWRSLGDHLMALDDPEGADAAYANHLRYSTRDPNLLAAANALHEQRIAEAEALLREHLTRAPTDVAAIRMLAEVAMRLGRNEDAENLLARSLQLAPGFHAARQNYALVLHRSNKPAEALQQIDQLLLHEADNPGYLNLKAVVLCRVGDYEPAIALYSRILQVYPQHPRIWMSYGHALKTAGHQDRAIAAYRRSLQLEPGAGEVWWSLANLKTFRFSAADLAVMQRELERPGIASENRQHLEFAIGKALEDEGRYEDSFRHYRSGNDLRRATLSYSANDTSARVARIKRSYTREFFASRSGSGAQAGDPVFIVGLPRAGSTLLEQILSSHSAVEGTMELPEITSITRELRGRGEAGNAMPYHDVLESMGADALRALGERYLQHTRIQRKTDAPFFIDKMPNNFLHIGLIQLMLPNARIIDARRHPLACCFSGYKQHFARGQSFTYGLDDIGRYYADYVELMAHFDEVLPGRVHRVIYEQMVDDTETQVRLLLDHCGLPFEESCLRFFENTRAVRTASSEQVRRPIYREGVDHWRNFDPWLDPLKEALGPVLDTYPAVPEFPLAKAAS</sequence>
<evidence type="ECO:0000313" key="4">
    <source>
        <dbReference type="EMBL" id="NDK39850.1"/>
    </source>
</evidence>
<dbReference type="InterPro" id="IPR019734">
    <property type="entry name" value="TPR_rpt"/>
</dbReference>